<accession>A0ABY7KAI6</accession>
<evidence type="ECO:0000313" key="3">
    <source>
        <dbReference type="Proteomes" id="UP001164439"/>
    </source>
</evidence>
<keyword evidence="1" id="KW-1133">Transmembrane helix</keyword>
<evidence type="ECO:0008006" key="4">
    <source>
        <dbReference type="Google" id="ProtNLM"/>
    </source>
</evidence>
<protein>
    <recommendedName>
        <fullName evidence="4">Tat pathway signal sequence domain protein</fullName>
    </recommendedName>
</protein>
<sequence>MSVDRETNGDMTHRDIALLLAEAADEVEIGIAPTQAVLRGGRRRRARRWAVAAATTLVIAGTSGAVAVAGLPGGTDKGQVATRPSSEQRDLSAPYRTTLATGTDQGEQWSVFVDVWPVPRNEAEAATVWNALVEADGTPPDAEAPADLIGTVTYFVKRSYGERTSKVMENRIPASDTMSGRDLQTAAIPLAPDTDGPQRLVIGQVAGTAQFLSCHWKDGTSTKVGRARPGEEAGTDEALIRPAQGSPVDWFVCVAPRGTSYKEVLVTLPALP</sequence>
<keyword evidence="3" id="KW-1185">Reference proteome</keyword>
<keyword evidence="1" id="KW-0472">Membrane</keyword>
<dbReference type="Proteomes" id="UP001164439">
    <property type="component" value="Chromosome"/>
</dbReference>
<organism evidence="2 3">
    <name type="scientific">Streptomyces cinnabarinus</name>
    <dbReference type="NCBI Taxonomy" id="67287"/>
    <lineage>
        <taxon>Bacteria</taxon>
        <taxon>Bacillati</taxon>
        <taxon>Actinomycetota</taxon>
        <taxon>Actinomycetes</taxon>
        <taxon>Kitasatosporales</taxon>
        <taxon>Streptomycetaceae</taxon>
        <taxon>Streptomyces</taxon>
    </lineage>
</organism>
<evidence type="ECO:0000256" key="1">
    <source>
        <dbReference type="SAM" id="Phobius"/>
    </source>
</evidence>
<proteinExistence type="predicted"/>
<keyword evidence="1" id="KW-0812">Transmembrane</keyword>
<name>A0ABY7KAI6_9ACTN</name>
<gene>
    <name evidence="2" type="ORF">STRCI_002536</name>
</gene>
<dbReference type="RefSeq" id="WP_269659016.1">
    <property type="nucleotide sequence ID" value="NZ_CP114413.1"/>
</dbReference>
<dbReference type="EMBL" id="CP114413">
    <property type="protein sequence ID" value="WAZ21369.1"/>
    <property type="molecule type" value="Genomic_DNA"/>
</dbReference>
<reference evidence="2" key="1">
    <citation type="submission" date="2022-12" db="EMBL/GenBank/DDBJ databases">
        <authorList>
            <person name="Ruckert C."/>
            <person name="Busche T."/>
            <person name="Kalinowski J."/>
            <person name="Wittmann C."/>
        </authorList>
    </citation>
    <scope>NUCLEOTIDE SEQUENCE</scope>
    <source>
        <strain evidence="2">DSM 40467</strain>
    </source>
</reference>
<evidence type="ECO:0000313" key="2">
    <source>
        <dbReference type="EMBL" id="WAZ21369.1"/>
    </source>
</evidence>
<feature type="transmembrane region" description="Helical" evidence="1">
    <location>
        <begin position="49"/>
        <end position="71"/>
    </location>
</feature>